<keyword evidence="1" id="KW-0472">Membrane</keyword>
<evidence type="ECO:0000313" key="2">
    <source>
        <dbReference type="EMBL" id="ADB16324.1"/>
    </source>
</evidence>
<evidence type="ECO:0000256" key="1">
    <source>
        <dbReference type="SAM" id="Phobius"/>
    </source>
</evidence>
<name>D2QYB0_PIRSD</name>
<gene>
    <name evidence="2" type="ordered locus">Psta_1649</name>
</gene>
<feature type="transmembrane region" description="Helical" evidence="1">
    <location>
        <begin position="123"/>
        <end position="146"/>
    </location>
</feature>
<protein>
    <submittedName>
        <fullName evidence="2">Uncharacterized protein</fullName>
    </submittedName>
</protein>
<dbReference type="Proteomes" id="UP000001887">
    <property type="component" value="Chromosome"/>
</dbReference>
<dbReference type="AlphaFoldDB" id="D2QYB0"/>
<proteinExistence type="predicted"/>
<keyword evidence="1" id="KW-1133">Transmembrane helix</keyword>
<keyword evidence="1" id="KW-0812">Transmembrane</keyword>
<evidence type="ECO:0000313" key="3">
    <source>
        <dbReference type="Proteomes" id="UP000001887"/>
    </source>
</evidence>
<dbReference type="KEGG" id="psl:Psta_1649"/>
<feature type="transmembrane region" description="Helical" evidence="1">
    <location>
        <begin position="54"/>
        <end position="75"/>
    </location>
</feature>
<keyword evidence="3" id="KW-1185">Reference proteome</keyword>
<reference evidence="2 3" key="1">
    <citation type="journal article" date="2009" name="Stand. Genomic Sci.">
        <title>Complete genome sequence of Pirellula staleyi type strain (ATCC 27377).</title>
        <authorList>
            <person name="Clum A."/>
            <person name="Tindall B.J."/>
            <person name="Sikorski J."/>
            <person name="Ivanova N."/>
            <person name="Mavrommatis K."/>
            <person name="Lucas S."/>
            <person name="Glavina del Rio T."/>
            <person name="Nolan M."/>
            <person name="Chen F."/>
            <person name="Tice H."/>
            <person name="Pitluck S."/>
            <person name="Cheng J.F."/>
            <person name="Chertkov O."/>
            <person name="Brettin T."/>
            <person name="Han C."/>
            <person name="Detter J.C."/>
            <person name="Kuske C."/>
            <person name="Bruce D."/>
            <person name="Goodwin L."/>
            <person name="Ovchinikova G."/>
            <person name="Pati A."/>
            <person name="Mikhailova N."/>
            <person name="Chen A."/>
            <person name="Palaniappan K."/>
            <person name="Land M."/>
            <person name="Hauser L."/>
            <person name="Chang Y.J."/>
            <person name="Jeffries C.D."/>
            <person name="Chain P."/>
            <person name="Rohde M."/>
            <person name="Goker M."/>
            <person name="Bristow J."/>
            <person name="Eisen J.A."/>
            <person name="Markowitz V."/>
            <person name="Hugenholtz P."/>
            <person name="Kyrpides N.C."/>
            <person name="Klenk H.P."/>
            <person name="Lapidus A."/>
        </authorList>
    </citation>
    <scope>NUCLEOTIDE SEQUENCE [LARGE SCALE GENOMIC DNA]</scope>
    <source>
        <strain evidence="3">ATCC 27377 / DSM 6068 / ICPB 4128</strain>
    </source>
</reference>
<organism evidence="2 3">
    <name type="scientific">Pirellula staleyi (strain ATCC 27377 / DSM 6068 / ICPB 4128)</name>
    <name type="common">Pirella staleyi</name>
    <dbReference type="NCBI Taxonomy" id="530564"/>
    <lineage>
        <taxon>Bacteria</taxon>
        <taxon>Pseudomonadati</taxon>
        <taxon>Planctomycetota</taxon>
        <taxon>Planctomycetia</taxon>
        <taxon>Pirellulales</taxon>
        <taxon>Pirellulaceae</taxon>
        <taxon>Pirellula</taxon>
    </lineage>
</organism>
<dbReference type="EMBL" id="CP001848">
    <property type="protein sequence ID" value="ADB16324.1"/>
    <property type="molecule type" value="Genomic_DNA"/>
</dbReference>
<feature type="transmembrane region" description="Helical" evidence="1">
    <location>
        <begin position="87"/>
        <end position="111"/>
    </location>
</feature>
<dbReference type="HOGENOM" id="CLU_1711554_0_0_0"/>
<dbReference type="STRING" id="530564.Psta_1649"/>
<sequence length="153" mass="16419">MFTCALGETSLSPISYQGVQAMSPKASSTQPTPPSSRELLAFEQQESRSWSRMLARLSIVAAMLCLSMNCVFNQLTAKSDPASMLGWNRIVGTCSIAVVVLGVLMGLFAMVRGIQRRSTDTATIAAIGLVLNLGIIFVTIWALSIVHDMQPAP</sequence>
<accession>D2QYB0</accession>